<gene>
    <name evidence="2" type="ORF">CEY15_03795</name>
</gene>
<dbReference type="AlphaFoldDB" id="A0A2A2WSJ2"/>
<name>A0A2A2WSJ2_9ACTN</name>
<dbReference type="InterPro" id="IPR036388">
    <property type="entry name" value="WH-like_DNA-bd_sf"/>
</dbReference>
<dbReference type="EMBL" id="NTGA01000007">
    <property type="protein sequence ID" value="PAY24131.1"/>
    <property type="molecule type" value="Genomic_DNA"/>
</dbReference>
<sequence length="99" mass="11115">MPKKIDPAVKERALRMVSEHRGEYSSLTACCNQVGRRLGLGKETVRRWAVQADIDAGARPGVSTEESAEIKRLKAESRRLTEDLEIMRRASIFFASVPE</sequence>
<evidence type="ECO:0000313" key="3">
    <source>
        <dbReference type="Proteomes" id="UP000218810"/>
    </source>
</evidence>
<dbReference type="Gene3D" id="1.10.10.10">
    <property type="entry name" value="Winged helix-like DNA-binding domain superfamily/Winged helix DNA-binding domain"/>
    <property type="match status" value="1"/>
</dbReference>
<dbReference type="RefSeq" id="WP_095717377.1">
    <property type="nucleotide sequence ID" value="NZ_NTGA01000007.1"/>
</dbReference>
<dbReference type="Proteomes" id="UP000218810">
    <property type="component" value="Unassembled WGS sequence"/>
</dbReference>
<keyword evidence="1" id="KW-0175">Coiled coil</keyword>
<protein>
    <recommendedName>
        <fullName evidence="4">Transposase</fullName>
    </recommendedName>
</protein>
<evidence type="ECO:0000256" key="1">
    <source>
        <dbReference type="SAM" id="Coils"/>
    </source>
</evidence>
<comment type="caution">
    <text evidence="2">The sequence shown here is derived from an EMBL/GenBank/DDBJ whole genome shotgun (WGS) entry which is preliminary data.</text>
</comment>
<keyword evidence="3" id="KW-1185">Reference proteome</keyword>
<proteinExistence type="predicted"/>
<reference evidence="3" key="1">
    <citation type="submission" date="2017-09" db="EMBL/GenBank/DDBJ databases">
        <authorList>
            <person name="Zhang Y."/>
            <person name="Huang X."/>
            <person name="Liu J."/>
            <person name="Lu L."/>
            <person name="Peng K."/>
        </authorList>
    </citation>
    <scope>NUCLEOTIDE SEQUENCE [LARGE SCALE GENOMIC DNA]</scope>
    <source>
        <strain evidence="3">S-XJ-1</strain>
    </source>
</reference>
<dbReference type="SUPFAM" id="SSF46689">
    <property type="entry name" value="Homeodomain-like"/>
    <property type="match status" value="1"/>
</dbReference>
<dbReference type="OrthoDB" id="4426778at2"/>
<organism evidence="2 3">
    <name type="scientific">Dietzia natronolimnaea</name>
    <dbReference type="NCBI Taxonomy" id="161920"/>
    <lineage>
        <taxon>Bacteria</taxon>
        <taxon>Bacillati</taxon>
        <taxon>Actinomycetota</taxon>
        <taxon>Actinomycetes</taxon>
        <taxon>Mycobacteriales</taxon>
        <taxon>Dietziaceae</taxon>
        <taxon>Dietzia</taxon>
    </lineage>
</organism>
<evidence type="ECO:0008006" key="4">
    <source>
        <dbReference type="Google" id="ProtNLM"/>
    </source>
</evidence>
<feature type="coiled-coil region" evidence="1">
    <location>
        <begin position="63"/>
        <end position="90"/>
    </location>
</feature>
<dbReference type="InterPro" id="IPR009057">
    <property type="entry name" value="Homeodomain-like_sf"/>
</dbReference>
<evidence type="ECO:0000313" key="2">
    <source>
        <dbReference type="EMBL" id="PAY24131.1"/>
    </source>
</evidence>
<accession>A0A2A2WSJ2</accession>